<evidence type="ECO:0000313" key="3">
    <source>
        <dbReference type="Proteomes" id="UP001472677"/>
    </source>
</evidence>
<dbReference type="PROSITE" id="PS50086">
    <property type="entry name" value="TBC_RABGAP"/>
    <property type="match status" value="1"/>
</dbReference>
<dbReference type="SMART" id="SM00164">
    <property type="entry name" value="TBC"/>
    <property type="match status" value="1"/>
</dbReference>
<dbReference type="Gene3D" id="1.10.8.270">
    <property type="entry name" value="putative rabgap domain of human tbc1 domain family member 14 like domains"/>
    <property type="match status" value="1"/>
</dbReference>
<sequence>MATEEKPLLLFHKSLFSSPLVLVKSLKRVLNARKTINGVLEKLPPPLPLPSIFKELVLLFATLEILAFLLLPSRLFLAVGKMLKPEKWQATFDNKGKVSGFQKALKLIILGGVDPSIRPEVWEFLLGCYALGSTADDRRQLRRARRERYKDLIKQCQTMHSSIGTGSLAYPVGSKVMDMRTPSKEIKVEHIEAFTDGTGKREKYSEFSNNCPDKLYADQRVNISNSGDLTSVGRNADSSAYVSCSSSTCGPCGPCSSKRGGDCIESEFITEYGFDFPSLPVTDLFEKSEDEKEFDAEEVYSARYKLIFEDDNMHNFQINNNADLIMESNISSSLSKNISHRYNTEIELVTHSDAFEPVLSPNNVSYKTETVNGLSISSVPETPLVNATRSQEVAAQEERVSEWLWTLHRIVVDVVRTDSHLDFYKDTRNLARMADILAVYAWVDPTTGYCQGMSDLLSPFVVLFEDNADAFWCFEMLIRRMRENFKIDGPTGVMKQLQALWHILEFTDREIFAHLSNIGAESLHFAFPMLLVLFRRELSFNESLRMWEMMWAADFDESTTCNLEDICLDALIVQLPRDSGEEIREENLENEYDGVKAGLESKHSSSASARRFCGLTKSFLAKTNILQLCGVVSSTRKGDDNLPVFCVAAILIMNRQKIIKETHSIDDMIKIFNDKLLKIHVKRCVGAAIKLRKKYLYKLIKSKGHIDRSIDKVFLLPKDSSNFAPPLSSSLFQAQFSSICWPLMLKKSPKVAKKSPFFSRKGSSEIPLEMDSVFILFSLSSFIDRKVSSEIPLEMDSVFIL</sequence>
<name>A0ABR2CIQ9_9ROSI</name>
<evidence type="ECO:0000259" key="1">
    <source>
        <dbReference type="PROSITE" id="PS50086"/>
    </source>
</evidence>
<accession>A0ABR2CIQ9</accession>
<feature type="domain" description="Rab-GAP TBC" evidence="1">
    <location>
        <begin position="112"/>
        <end position="554"/>
    </location>
</feature>
<dbReference type="InterPro" id="IPR035969">
    <property type="entry name" value="Rab-GAP_TBC_sf"/>
</dbReference>
<dbReference type="Gene3D" id="1.10.472.80">
    <property type="entry name" value="Ypt/Rab-GAP domain of gyp1p, domain 3"/>
    <property type="match status" value="1"/>
</dbReference>
<protein>
    <recommendedName>
        <fullName evidence="1">Rab-GAP TBC domain-containing protein</fullName>
    </recommendedName>
</protein>
<proteinExistence type="predicted"/>
<organism evidence="2 3">
    <name type="scientific">Hibiscus sabdariffa</name>
    <name type="common">roselle</name>
    <dbReference type="NCBI Taxonomy" id="183260"/>
    <lineage>
        <taxon>Eukaryota</taxon>
        <taxon>Viridiplantae</taxon>
        <taxon>Streptophyta</taxon>
        <taxon>Embryophyta</taxon>
        <taxon>Tracheophyta</taxon>
        <taxon>Spermatophyta</taxon>
        <taxon>Magnoliopsida</taxon>
        <taxon>eudicotyledons</taxon>
        <taxon>Gunneridae</taxon>
        <taxon>Pentapetalae</taxon>
        <taxon>rosids</taxon>
        <taxon>malvids</taxon>
        <taxon>Malvales</taxon>
        <taxon>Malvaceae</taxon>
        <taxon>Malvoideae</taxon>
        <taxon>Hibiscus</taxon>
    </lineage>
</organism>
<dbReference type="Proteomes" id="UP001472677">
    <property type="component" value="Unassembled WGS sequence"/>
</dbReference>
<reference evidence="2 3" key="1">
    <citation type="journal article" date="2024" name="G3 (Bethesda)">
        <title>Genome assembly of Hibiscus sabdariffa L. provides insights into metabolisms of medicinal natural products.</title>
        <authorList>
            <person name="Kim T."/>
        </authorList>
    </citation>
    <scope>NUCLEOTIDE SEQUENCE [LARGE SCALE GENOMIC DNA]</scope>
    <source>
        <strain evidence="2">TK-2024</strain>
        <tissue evidence="2">Old leaves</tissue>
    </source>
</reference>
<evidence type="ECO:0000313" key="2">
    <source>
        <dbReference type="EMBL" id="KAK8519500.1"/>
    </source>
</evidence>
<dbReference type="SUPFAM" id="SSF47923">
    <property type="entry name" value="Ypt/Rab-GAP domain of gyp1p"/>
    <property type="match status" value="2"/>
</dbReference>
<comment type="caution">
    <text evidence="2">The sequence shown here is derived from an EMBL/GenBank/DDBJ whole genome shotgun (WGS) entry which is preliminary data.</text>
</comment>
<dbReference type="PANTHER" id="PTHR22957:SF456">
    <property type="entry name" value="YPT_RAB-GAP DOMAIN OF GYP1P SUPERFAMILY PROTEIN"/>
    <property type="match status" value="1"/>
</dbReference>
<dbReference type="Pfam" id="PF00566">
    <property type="entry name" value="RabGAP-TBC"/>
    <property type="match status" value="1"/>
</dbReference>
<keyword evidence="3" id="KW-1185">Reference proteome</keyword>
<gene>
    <name evidence="2" type="ORF">V6N12_025536</name>
</gene>
<dbReference type="EMBL" id="JBBPBM010000051">
    <property type="protein sequence ID" value="KAK8519500.1"/>
    <property type="molecule type" value="Genomic_DNA"/>
</dbReference>
<dbReference type="InterPro" id="IPR000195">
    <property type="entry name" value="Rab-GAP-TBC_dom"/>
</dbReference>
<dbReference type="PANTHER" id="PTHR22957">
    <property type="entry name" value="TBC1 DOMAIN FAMILY MEMBER GTPASE-ACTIVATING PROTEIN"/>
    <property type="match status" value="1"/>
</dbReference>